<dbReference type="Proteomes" id="UP000199494">
    <property type="component" value="Unassembled WGS sequence"/>
</dbReference>
<organism evidence="1 2">
    <name type="scientific">Prauserella marina</name>
    <dbReference type="NCBI Taxonomy" id="530584"/>
    <lineage>
        <taxon>Bacteria</taxon>
        <taxon>Bacillati</taxon>
        <taxon>Actinomycetota</taxon>
        <taxon>Actinomycetes</taxon>
        <taxon>Pseudonocardiales</taxon>
        <taxon>Pseudonocardiaceae</taxon>
        <taxon>Prauserella</taxon>
    </lineage>
</organism>
<dbReference type="InterPro" id="IPR043128">
    <property type="entry name" value="Rev_trsase/Diguanyl_cyclase"/>
</dbReference>
<gene>
    <name evidence="1" type="ORF">SAMN05421630_106139</name>
</gene>
<proteinExistence type="predicted"/>
<dbReference type="PANTHER" id="PTHR45138">
    <property type="entry name" value="REGULATORY COMPONENTS OF SENSORY TRANSDUCTION SYSTEM"/>
    <property type="match status" value="1"/>
</dbReference>
<dbReference type="NCBIfam" id="TIGR00254">
    <property type="entry name" value="GGDEF"/>
    <property type="match status" value="1"/>
</dbReference>
<protein>
    <submittedName>
        <fullName evidence="1">Diguanylate cyclase (GGDEF) domain-containing protein</fullName>
    </submittedName>
</protein>
<dbReference type="InterPro" id="IPR050469">
    <property type="entry name" value="Diguanylate_Cyclase"/>
</dbReference>
<dbReference type="InterPro" id="IPR029787">
    <property type="entry name" value="Nucleotide_cyclase"/>
</dbReference>
<reference evidence="1 2" key="1">
    <citation type="submission" date="2016-10" db="EMBL/GenBank/DDBJ databases">
        <authorList>
            <person name="de Groot N.N."/>
        </authorList>
    </citation>
    <scope>NUCLEOTIDE SEQUENCE [LARGE SCALE GENOMIC DNA]</scope>
    <source>
        <strain evidence="1 2">CGMCC 4.5506</strain>
    </source>
</reference>
<dbReference type="STRING" id="530584.SAMN05421630_106139"/>
<dbReference type="SUPFAM" id="SSF55073">
    <property type="entry name" value="Nucleotide cyclase"/>
    <property type="match status" value="1"/>
</dbReference>
<evidence type="ECO:0000313" key="1">
    <source>
        <dbReference type="EMBL" id="SDD15029.1"/>
    </source>
</evidence>
<dbReference type="CDD" id="cd01949">
    <property type="entry name" value="GGDEF"/>
    <property type="match status" value="1"/>
</dbReference>
<name>A0A222VX81_9PSEU</name>
<evidence type="ECO:0000313" key="2">
    <source>
        <dbReference type="Proteomes" id="UP000199494"/>
    </source>
</evidence>
<dbReference type="PANTHER" id="PTHR45138:SF9">
    <property type="entry name" value="DIGUANYLATE CYCLASE DGCM-RELATED"/>
    <property type="match status" value="1"/>
</dbReference>
<sequence>MAAGNGPRRAGTHPSRTLPTTHEALAESYAARGEWRRAYEHLRTAMDLSRSSTPQARAPEQYRREVEQLRREHAQARHESLTDSLTAAYNRRYLDRRLDTLASPAVALLDLDLFKHVNDRFGHLVGDQVLQRVVLLLRQCLPSDAFCARYGGEEFVLVLPRGGRREVIAITERARIRVAEHPWSGLRAGLAVTISAGVVPEPKPPGGPHDQLLEADSLLYEAKRAGRNLVAFREHGHVRVIRTVGAAQWGDADAKTVRTHATQPCP</sequence>
<dbReference type="GO" id="GO:0052621">
    <property type="term" value="F:diguanylate cyclase activity"/>
    <property type="evidence" value="ECO:0007669"/>
    <property type="project" value="TreeGrafter"/>
</dbReference>
<dbReference type="PROSITE" id="PS50887">
    <property type="entry name" value="GGDEF"/>
    <property type="match status" value="1"/>
</dbReference>
<dbReference type="EMBL" id="FMZE01000006">
    <property type="protein sequence ID" value="SDD15029.1"/>
    <property type="molecule type" value="Genomic_DNA"/>
</dbReference>
<dbReference type="Pfam" id="PF00990">
    <property type="entry name" value="GGDEF"/>
    <property type="match status" value="1"/>
</dbReference>
<dbReference type="SMART" id="SM00267">
    <property type="entry name" value="GGDEF"/>
    <property type="match status" value="1"/>
</dbReference>
<dbReference type="AlphaFoldDB" id="A0A222VX81"/>
<dbReference type="RefSeq" id="WP_245865584.1">
    <property type="nucleotide sequence ID" value="NZ_CP016353.1"/>
</dbReference>
<accession>A0A222VX81</accession>
<dbReference type="InterPro" id="IPR000160">
    <property type="entry name" value="GGDEF_dom"/>
</dbReference>
<dbReference type="KEGG" id="pmad:BAY61_30355"/>
<dbReference type="Gene3D" id="3.30.70.270">
    <property type="match status" value="1"/>
</dbReference>
<keyword evidence="2" id="KW-1185">Reference proteome</keyword>